<dbReference type="GO" id="GO:0008023">
    <property type="term" value="C:transcription elongation factor complex"/>
    <property type="evidence" value="ECO:0007669"/>
    <property type="project" value="InterPro"/>
</dbReference>
<evidence type="ECO:0000259" key="2">
    <source>
        <dbReference type="Pfam" id="PF10505"/>
    </source>
</evidence>
<sequence>TPTPKGKTFPTRRFEHKIINPCEQFTTWKLHKSMQSQMLKQEKRTLNVLVRTRIDGKLDYYRSNRRLSDIVHVSSKLEFQPEYGASKIDSSQLSREYVDLYLRPNCRLARVRSVGHTQEVMLNEIKTINDIREDLQVRKVMTNRIFDPLYAVLTTLVDLPVGNYMLQHTPKLEAFAHLMIEDPNGQNLNLHSYFSELRQPDVTVPAAQVDQFVLTRLHGRDRIPPALFKPCPKYRVSFFRKPDKPLQQKKKRKRGGKANRKNKDPV</sequence>
<name>A0A1B6EMC3_9HEMI</name>
<proteinExistence type="predicted"/>
<dbReference type="InterPro" id="IPR019535">
    <property type="entry name" value="ICE2_C"/>
</dbReference>
<feature type="non-terminal residue" evidence="3">
    <location>
        <position position="1"/>
    </location>
</feature>
<dbReference type="GO" id="GO:0042795">
    <property type="term" value="P:snRNA transcription by RNA polymerase II"/>
    <property type="evidence" value="ECO:0007669"/>
    <property type="project" value="TreeGrafter"/>
</dbReference>
<feature type="compositionally biased region" description="Basic residues" evidence="1">
    <location>
        <begin position="247"/>
        <end position="260"/>
    </location>
</feature>
<dbReference type="PANTHER" id="PTHR14633:SF3">
    <property type="entry name" value="LITTLE ELONGATION COMPLEX SUBUNIT 2"/>
    <property type="match status" value="1"/>
</dbReference>
<evidence type="ECO:0000256" key="1">
    <source>
        <dbReference type="SAM" id="MobiDB-lite"/>
    </source>
</evidence>
<organism evidence="3">
    <name type="scientific">Cuerna arida</name>
    <dbReference type="NCBI Taxonomy" id="1464854"/>
    <lineage>
        <taxon>Eukaryota</taxon>
        <taxon>Metazoa</taxon>
        <taxon>Ecdysozoa</taxon>
        <taxon>Arthropoda</taxon>
        <taxon>Hexapoda</taxon>
        <taxon>Insecta</taxon>
        <taxon>Pterygota</taxon>
        <taxon>Neoptera</taxon>
        <taxon>Paraneoptera</taxon>
        <taxon>Hemiptera</taxon>
        <taxon>Auchenorrhyncha</taxon>
        <taxon>Membracoidea</taxon>
        <taxon>Cicadellidae</taxon>
        <taxon>Cicadellinae</taxon>
        <taxon>Proconiini</taxon>
        <taxon>Cuerna</taxon>
    </lineage>
</organism>
<reference evidence="3" key="1">
    <citation type="submission" date="2015-11" db="EMBL/GenBank/DDBJ databases">
        <title>De novo transcriptome assembly of four potential Pierce s Disease insect vectors from Arizona vineyards.</title>
        <authorList>
            <person name="Tassone E.E."/>
        </authorList>
    </citation>
    <scope>NUCLEOTIDE SEQUENCE</scope>
</reference>
<accession>A0A1B6EMC3</accession>
<dbReference type="AlphaFoldDB" id="A0A1B6EMC3"/>
<dbReference type="EMBL" id="GECZ01030687">
    <property type="protein sequence ID" value="JAS39082.1"/>
    <property type="molecule type" value="Transcribed_RNA"/>
</dbReference>
<feature type="domain" description="Little elongation complex subunit 2 C-terminal" evidence="2">
    <location>
        <begin position="35"/>
        <end position="230"/>
    </location>
</feature>
<dbReference type="GO" id="GO:0042796">
    <property type="term" value="P:snRNA transcription by RNA polymerase III"/>
    <property type="evidence" value="ECO:0007669"/>
    <property type="project" value="TreeGrafter"/>
</dbReference>
<dbReference type="Pfam" id="PF10505">
    <property type="entry name" value="NARG2_C"/>
    <property type="match status" value="1"/>
</dbReference>
<dbReference type="PANTHER" id="PTHR14633">
    <property type="entry name" value="LITTLE ELONGATION COMPLEX SUBUNIT 2"/>
    <property type="match status" value="1"/>
</dbReference>
<gene>
    <name evidence="3" type="ORF">g.18876</name>
</gene>
<dbReference type="GO" id="GO:0045945">
    <property type="term" value="P:positive regulation of transcription by RNA polymerase III"/>
    <property type="evidence" value="ECO:0007669"/>
    <property type="project" value="TreeGrafter"/>
</dbReference>
<feature type="region of interest" description="Disordered" evidence="1">
    <location>
        <begin position="242"/>
        <end position="266"/>
    </location>
</feature>
<protein>
    <recommendedName>
        <fullName evidence="2">Little elongation complex subunit 2 C-terminal domain-containing protein</fullName>
    </recommendedName>
</protein>
<evidence type="ECO:0000313" key="3">
    <source>
        <dbReference type="EMBL" id="JAS39082.1"/>
    </source>
</evidence>